<dbReference type="InterPro" id="IPR036909">
    <property type="entry name" value="Cyt_c-like_dom_sf"/>
</dbReference>
<dbReference type="GO" id="GO:0020037">
    <property type="term" value="F:heme binding"/>
    <property type="evidence" value="ECO:0007669"/>
    <property type="project" value="InterPro"/>
</dbReference>
<dbReference type="CDD" id="cd20777">
    <property type="entry name" value="8prop_heme-binding_NirN"/>
    <property type="match status" value="1"/>
</dbReference>
<keyword evidence="5" id="KW-0732">Signal</keyword>
<evidence type="ECO:0000256" key="4">
    <source>
        <dbReference type="PROSITE-ProRule" id="PRU00433"/>
    </source>
</evidence>
<proteinExistence type="predicted"/>
<dbReference type="PANTHER" id="PTHR47197">
    <property type="entry name" value="PROTEIN NIRF"/>
    <property type="match status" value="1"/>
</dbReference>
<dbReference type="RefSeq" id="WP_141354446.1">
    <property type="nucleotide sequence ID" value="NZ_BJNV01000074.1"/>
</dbReference>
<keyword evidence="1 4" id="KW-0349">Heme</keyword>
<evidence type="ECO:0000256" key="2">
    <source>
        <dbReference type="ARBA" id="ARBA00022723"/>
    </source>
</evidence>
<dbReference type="AlphaFoldDB" id="A0A4Y4CWG7"/>
<keyword evidence="8" id="KW-1185">Reference proteome</keyword>
<comment type="caution">
    <text evidence="7">The sequence shown here is derived from an EMBL/GenBank/DDBJ whole genome shotgun (WGS) entry which is preliminary data.</text>
</comment>
<dbReference type="GO" id="GO:0009055">
    <property type="term" value="F:electron transfer activity"/>
    <property type="evidence" value="ECO:0007669"/>
    <property type="project" value="InterPro"/>
</dbReference>
<evidence type="ECO:0000256" key="3">
    <source>
        <dbReference type="ARBA" id="ARBA00023004"/>
    </source>
</evidence>
<reference evidence="7 8" key="1">
    <citation type="submission" date="2019-06" db="EMBL/GenBank/DDBJ databases">
        <title>Whole genome shotgun sequence of Zoogloea ramigera NBRC 15342.</title>
        <authorList>
            <person name="Hosoyama A."/>
            <person name="Uohara A."/>
            <person name="Ohji S."/>
            <person name="Ichikawa N."/>
        </authorList>
    </citation>
    <scope>NUCLEOTIDE SEQUENCE [LARGE SCALE GENOMIC DNA]</scope>
    <source>
        <strain evidence="7 8">NBRC 15342</strain>
    </source>
</reference>
<dbReference type="Pfam" id="PF02239">
    <property type="entry name" value="Cytochrom_D1"/>
    <property type="match status" value="1"/>
</dbReference>
<keyword evidence="3 4" id="KW-0408">Iron</keyword>
<dbReference type="InterPro" id="IPR003143">
    <property type="entry name" value="Cyt_cd1_C_sf"/>
</dbReference>
<dbReference type="Gene3D" id="2.140.10.20">
    <property type="entry name" value="C-terminal (heme d1) domain of cytochrome cd1-nitrite reductase"/>
    <property type="match status" value="1"/>
</dbReference>
<evidence type="ECO:0000313" key="7">
    <source>
        <dbReference type="EMBL" id="GEC97285.1"/>
    </source>
</evidence>
<evidence type="ECO:0000313" key="8">
    <source>
        <dbReference type="Proteomes" id="UP000318422"/>
    </source>
</evidence>
<accession>A0A4Y4CWG7</accession>
<name>A0A4Y4CWG7_ZOORA</name>
<evidence type="ECO:0000256" key="5">
    <source>
        <dbReference type="SAM" id="SignalP"/>
    </source>
</evidence>
<dbReference type="Gene3D" id="1.10.760.10">
    <property type="entry name" value="Cytochrome c-like domain"/>
    <property type="match status" value="1"/>
</dbReference>
<feature type="signal peptide" evidence="5">
    <location>
        <begin position="1"/>
        <end position="21"/>
    </location>
</feature>
<dbReference type="PROSITE" id="PS51007">
    <property type="entry name" value="CYTC"/>
    <property type="match status" value="1"/>
</dbReference>
<dbReference type="SUPFAM" id="SSF46626">
    <property type="entry name" value="Cytochrome c"/>
    <property type="match status" value="1"/>
</dbReference>
<sequence length="518" mass="56640">MKILRSLLAAVLLGNLAGAMAADAPALYTQHCASCHGASRLGGMGPALLPESLERLKRKDAVATIRDGRAATQMPAFAATLSATEIDALAGWIYSPVSPAPAWSEADIRASRVEPYPPGSLPDARQGAVAKADPMNLFIVVEAGDHHVSVLDGDRMERIHRFPSRYALHGGPKFTPDGRYVFFASRDGWVSKFDIWNLKVVAEVRAGLNARNAAVSSDGRYVAVANYLPGNLVIFDADLKLLKVIDGRNLKGDASSRLSAVYDAAPRKSFIVGLKDLPEIWEVSYDPAAQPFYEGYVHDYKMGEALPTPGFLNARRTVLDVPLDDFFFTQDYTNVVGASREGRGQVINLDVRRAIAALDLPGMPHLGSGISWLRDGRRVVASTNLKDAQVSVIDMQSWQTVATIPTLGPGFFLRSHENSPYAWVDSMMSPTARDTLQVIDKQSLKVVHEVRPEPGKTFAHVEFDRRGSYVIASLMEKEGALIFLDAKTFKEIKRLPASKPIGKYNLNNKIQRSEGTSH</sequence>
<dbReference type="Pfam" id="PF13442">
    <property type="entry name" value="Cytochrome_CBB3"/>
    <property type="match status" value="1"/>
</dbReference>
<organism evidence="7 8">
    <name type="scientific">Zoogloea ramigera</name>
    <dbReference type="NCBI Taxonomy" id="350"/>
    <lineage>
        <taxon>Bacteria</taxon>
        <taxon>Pseudomonadati</taxon>
        <taxon>Pseudomonadota</taxon>
        <taxon>Betaproteobacteria</taxon>
        <taxon>Rhodocyclales</taxon>
        <taxon>Zoogloeaceae</taxon>
        <taxon>Zoogloea</taxon>
    </lineage>
</organism>
<dbReference type="OrthoDB" id="5290932at2"/>
<feature type="chain" id="PRO_5021455365" evidence="5">
    <location>
        <begin position="22"/>
        <end position="518"/>
    </location>
</feature>
<dbReference type="Proteomes" id="UP000318422">
    <property type="component" value="Unassembled WGS sequence"/>
</dbReference>
<feature type="domain" description="Cytochrome c" evidence="6">
    <location>
        <begin position="19"/>
        <end position="97"/>
    </location>
</feature>
<evidence type="ECO:0000256" key="1">
    <source>
        <dbReference type="ARBA" id="ARBA00022617"/>
    </source>
</evidence>
<dbReference type="InterPro" id="IPR009056">
    <property type="entry name" value="Cyt_c-like_dom"/>
</dbReference>
<dbReference type="InterPro" id="IPR051200">
    <property type="entry name" value="Host-pathogen_enzymatic-act"/>
</dbReference>
<dbReference type="GO" id="GO:0046872">
    <property type="term" value="F:metal ion binding"/>
    <property type="evidence" value="ECO:0007669"/>
    <property type="project" value="UniProtKB-KW"/>
</dbReference>
<dbReference type="EMBL" id="BJNV01000074">
    <property type="protein sequence ID" value="GEC97285.1"/>
    <property type="molecule type" value="Genomic_DNA"/>
</dbReference>
<dbReference type="PANTHER" id="PTHR47197:SF3">
    <property type="entry name" value="DIHYDRO-HEME D1 DEHYDROGENASE"/>
    <property type="match status" value="1"/>
</dbReference>
<protein>
    <submittedName>
        <fullName evidence="7">Cytochrome c</fullName>
    </submittedName>
</protein>
<evidence type="ECO:0000259" key="6">
    <source>
        <dbReference type="PROSITE" id="PS51007"/>
    </source>
</evidence>
<dbReference type="SUPFAM" id="SSF51004">
    <property type="entry name" value="C-terminal (heme d1) domain of cytochrome cd1-nitrite reductase"/>
    <property type="match status" value="1"/>
</dbReference>
<keyword evidence="2 4" id="KW-0479">Metal-binding</keyword>
<dbReference type="InterPro" id="IPR011048">
    <property type="entry name" value="Haem_d1_sf"/>
</dbReference>
<gene>
    <name evidence="7" type="primary">nirN</name>
    <name evidence="7" type="ORF">ZRA01_33580</name>
</gene>